<evidence type="ECO:0000256" key="5">
    <source>
        <dbReference type="ARBA" id="ARBA00023136"/>
    </source>
</evidence>
<dbReference type="EMBL" id="AWSA01000050">
    <property type="protein sequence ID" value="EWT00241.1"/>
    <property type="molecule type" value="Genomic_DNA"/>
</dbReference>
<gene>
    <name evidence="8" type="ORF">N865_16710</name>
</gene>
<feature type="transmembrane region" description="Helical" evidence="6">
    <location>
        <begin position="6"/>
        <end position="22"/>
    </location>
</feature>
<keyword evidence="9" id="KW-1185">Reference proteome</keyword>
<evidence type="ECO:0000256" key="2">
    <source>
        <dbReference type="ARBA" id="ARBA00022475"/>
    </source>
</evidence>
<dbReference type="InterPro" id="IPR018076">
    <property type="entry name" value="T2SS_GspF_dom"/>
</dbReference>
<dbReference type="GO" id="GO:0005886">
    <property type="term" value="C:plasma membrane"/>
    <property type="evidence" value="ECO:0007669"/>
    <property type="project" value="UniProtKB-SubCell"/>
</dbReference>
<evidence type="ECO:0000256" key="4">
    <source>
        <dbReference type="ARBA" id="ARBA00022989"/>
    </source>
</evidence>
<dbReference type="PANTHER" id="PTHR35007:SF2">
    <property type="entry name" value="PILUS ASSEMBLE PROTEIN"/>
    <property type="match status" value="1"/>
</dbReference>
<accession>W9G298</accession>
<protein>
    <submittedName>
        <fullName evidence="8">Type II secretion system protein F</fullName>
    </submittedName>
</protein>
<sequence>MSPLAIGLVLGAGVFCIYWSCWPQERREDSASSRGGFTAELRDHLHQAGYASITPGNVLVGSVVLFGLVFLLVMLVARVVPIAVCFGVIAGCMPVSIVRMRARQRRNKLRDLWPDAVDNITSGVRAGLALPEALAQLAVRGPEELRPAFAAFAEDYRTSGRFHDCLDRLKDRLSDPVADRLVESLRIAREVGGSDLGKLLRTLSTFLREDSRTRAELETRQSWTVSAARLAVAAPWIVLAMLALKGDSLGAYSSPAGWLVLAIGAGLCVVAYRAMVWIGRLPEEERVLR</sequence>
<dbReference type="RefSeq" id="WP_034808837.1">
    <property type="nucleotide sequence ID" value="NZ_AWSA01000050.1"/>
</dbReference>
<comment type="caution">
    <text evidence="8">The sequence shown here is derived from an EMBL/GenBank/DDBJ whole genome shotgun (WGS) entry which is preliminary data.</text>
</comment>
<evidence type="ECO:0000256" key="3">
    <source>
        <dbReference type="ARBA" id="ARBA00022692"/>
    </source>
</evidence>
<dbReference type="STRING" id="1386089.N865_16710"/>
<keyword evidence="4 6" id="KW-1133">Transmembrane helix</keyword>
<dbReference type="eggNOG" id="COG2064">
    <property type="taxonomic scope" value="Bacteria"/>
</dbReference>
<organism evidence="8 9">
    <name type="scientific">Intrasporangium oryzae NRRL B-24470</name>
    <dbReference type="NCBI Taxonomy" id="1386089"/>
    <lineage>
        <taxon>Bacteria</taxon>
        <taxon>Bacillati</taxon>
        <taxon>Actinomycetota</taxon>
        <taxon>Actinomycetes</taxon>
        <taxon>Micrococcales</taxon>
        <taxon>Intrasporangiaceae</taxon>
        <taxon>Intrasporangium</taxon>
    </lineage>
</organism>
<feature type="transmembrane region" description="Helical" evidence="6">
    <location>
        <begin position="222"/>
        <end position="244"/>
    </location>
</feature>
<evidence type="ECO:0000313" key="8">
    <source>
        <dbReference type="EMBL" id="EWT00241.1"/>
    </source>
</evidence>
<evidence type="ECO:0000256" key="6">
    <source>
        <dbReference type="SAM" id="Phobius"/>
    </source>
</evidence>
<feature type="transmembrane region" description="Helical" evidence="6">
    <location>
        <begin position="256"/>
        <end position="279"/>
    </location>
</feature>
<keyword evidence="3 6" id="KW-0812">Transmembrane</keyword>
<reference evidence="8 9" key="1">
    <citation type="submission" date="2013-08" db="EMBL/GenBank/DDBJ databases">
        <title>Intrasporangium oryzae NRRL B-24470.</title>
        <authorList>
            <person name="Liu H."/>
            <person name="Wang G."/>
        </authorList>
    </citation>
    <scope>NUCLEOTIDE SEQUENCE [LARGE SCALE GENOMIC DNA]</scope>
    <source>
        <strain evidence="8 9">NRRL B-24470</strain>
    </source>
</reference>
<feature type="transmembrane region" description="Helical" evidence="6">
    <location>
        <begin position="50"/>
        <end position="73"/>
    </location>
</feature>
<evidence type="ECO:0000313" key="9">
    <source>
        <dbReference type="Proteomes" id="UP000019489"/>
    </source>
</evidence>
<feature type="domain" description="Type II secretion system protein GspF" evidence="7">
    <location>
        <begin position="118"/>
        <end position="242"/>
    </location>
</feature>
<feature type="transmembrane region" description="Helical" evidence="6">
    <location>
        <begin position="79"/>
        <end position="98"/>
    </location>
</feature>
<dbReference type="Pfam" id="PF00482">
    <property type="entry name" value="T2SSF"/>
    <property type="match status" value="1"/>
</dbReference>
<dbReference type="Proteomes" id="UP000019489">
    <property type="component" value="Unassembled WGS sequence"/>
</dbReference>
<keyword evidence="5 6" id="KW-0472">Membrane</keyword>
<evidence type="ECO:0000259" key="7">
    <source>
        <dbReference type="Pfam" id="PF00482"/>
    </source>
</evidence>
<proteinExistence type="predicted"/>
<keyword evidence="2" id="KW-1003">Cell membrane</keyword>
<dbReference type="AlphaFoldDB" id="W9G298"/>
<evidence type="ECO:0000256" key="1">
    <source>
        <dbReference type="ARBA" id="ARBA00004651"/>
    </source>
</evidence>
<comment type="subcellular location">
    <subcellularLocation>
        <location evidence="1">Cell membrane</location>
        <topology evidence="1">Multi-pass membrane protein</topology>
    </subcellularLocation>
</comment>
<dbReference type="OrthoDB" id="3217742at2"/>
<dbReference type="PATRIC" id="fig|1386089.3.peg.3556"/>
<dbReference type="PANTHER" id="PTHR35007">
    <property type="entry name" value="INTEGRAL MEMBRANE PROTEIN-RELATED"/>
    <property type="match status" value="1"/>
</dbReference>
<name>W9G298_9MICO</name>